<dbReference type="PANTHER" id="PTHR36835:SF1">
    <property type="entry name" value="CYTOCHROME BO(3) UBIQUINOL OXIDASE SUBUNIT 4"/>
    <property type="match status" value="1"/>
</dbReference>
<keyword evidence="11 17" id="KW-0472">Membrane</keyword>
<accession>A0A5C4RBG8</accession>
<evidence type="ECO:0000256" key="1">
    <source>
        <dbReference type="ARBA" id="ARBA00004651"/>
    </source>
</evidence>
<evidence type="ECO:0000256" key="14">
    <source>
        <dbReference type="ARBA" id="ARBA00030211"/>
    </source>
</evidence>
<evidence type="ECO:0000256" key="15">
    <source>
        <dbReference type="ARBA" id="ARBA00031887"/>
    </source>
</evidence>
<evidence type="ECO:0000256" key="4">
    <source>
        <dbReference type="ARBA" id="ARBA00014689"/>
    </source>
</evidence>
<dbReference type="InterPro" id="IPR005171">
    <property type="entry name" value="Cyt_c_oxidase_su4_prok"/>
</dbReference>
<dbReference type="AlphaFoldDB" id="A0A5C4RBG8"/>
<dbReference type="NCBIfam" id="TIGR02847">
    <property type="entry name" value="CyoD"/>
    <property type="match status" value="1"/>
</dbReference>
<evidence type="ECO:0000256" key="6">
    <source>
        <dbReference type="ARBA" id="ARBA00022475"/>
    </source>
</evidence>
<comment type="subcellular location">
    <subcellularLocation>
        <location evidence="1">Cell membrane</location>
        <topology evidence="1">Multi-pass membrane protein</topology>
    </subcellularLocation>
</comment>
<comment type="subunit">
    <text evidence="3">Heterooctamer of two A chains, two B chains, two C chains and two D chains.</text>
</comment>
<keyword evidence="10" id="KW-0560">Oxidoreductase</keyword>
<dbReference type="GO" id="GO:0009319">
    <property type="term" value="C:cytochrome o ubiquinol oxidase complex"/>
    <property type="evidence" value="ECO:0007669"/>
    <property type="project" value="TreeGrafter"/>
</dbReference>
<evidence type="ECO:0000313" key="19">
    <source>
        <dbReference type="Proteomes" id="UP000304880"/>
    </source>
</evidence>
<proteinExistence type="inferred from homology"/>
<evidence type="ECO:0000256" key="5">
    <source>
        <dbReference type="ARBA" id="ARBA00022448"/>
    </source>
</evidence>
<keyword evidence="6" id="KW-1003">Cell membrane</keyword>
<keyword evidence="5" id="KW-0813">Transport</keyword>
<dbReference type="EMBL" id="VDDC01000003">
    <property type="protein sequence ID" value="TNH41024.1"/>
    <property type="molecule type" value="Genomic_DNA"/>
</dbReference>
<evidence type="ECO:0000256" key="16">
    <source>
        <dbReference type="ARBA" id="ARBA00032185"/>
    </source>
</evidence>
<keyword evidence="19" id="KW-1185">Reference proteome</keyword>
<evidence type="ECO:0000256" key="12">
    <source>
        <dbReference type="ARBA" id="ARBA00025694"/>
    </source>
</evidence>
<dbReference type="PANTHER" id="PTHR36835">
    <property type="entry name" value="CYTOCHROME BO(3) UBIQUINOL OXIDASE SUBUNIT 4"/>
    <property type="match status" value="1"/>
</dbReference>
<evidence type="ECO:0000256" key="17">
    <source>
        <dbReference type="SAM" id="Phobius"/>
    </source>
</evidence>
<comment type="similarity">
    <text evidence="2">Belongs to the cytochrome c oxidase bacterial subunit 4 family.</text>
</comment>
<evidence type="ECO:0000256" key="3">
    <source>
        <dbReference type="ARBA" id="ARBA00011700"/>
    </source>
</evidence>
<evidence type="ECO:0000313" key="18">
    <source>
        <dbReference type="EMBL" id="TNH41024.1"/>
    </source>
</evidence>
<keyword evidence="9 17" id="KW-1133">Transmembrane helix</keyword>
<comment type="function">
    <text evidence="12">Cytochrome bo(3) ubiquinol terminal oxidase is the component of the aerobic respiratory chain of E.coli that predominates when cells are grown at high aeration. Has proton pump activity across the membrane in addition to electron transfer, pumping 2 protons/electron.</text>
</comment>
<sequence>MADTAHAKTAAHVHHPDGHDHGTYRSYVIGFILSVVLTAIPFGLVMAGGLESRLLTAGIVIGAAAIQILVHMVYFLHMNGRSDEGWTMMALIFTVVVVVIILAGSLWVMHNMNANMMPQMNHDGMPQLSGFGT</sequence>
<dbReference type="RefSeq" id="WP_139597635.1">
    <property type="nucleotide sequence ID" value="NZ_VDDC01000003.1"/>
</dbReference>
<evidence type="ECO:0000256" key="2">
    <source>
        <dbReference type="ARBA" id="ARBA00008079"/>
    </source>
</evidence>
<reference evidence="18 19" key="1">
    <citation type="submission" date="2019-06" db="EMBL/GenBank/DDBJ databases">
        <authorList>
            <person name="Li J."/>
        </authorList>
    </citation>
    <scope>NUCLEOTIDE SEQUENCE [LARGE SCALE GENOMIC DNA]</scope>
    <source>
        <strain evidence="18 19">CGMCC 1.8012</strain>
    </source>
</reference>
<comment type="caution">
    <text evidence="18">The sequence shown here is derived from an EMBL/GenBank/DDBJ whole genome shotgun (WGS) entry which is preliminary data.</text>
</comment>
<dbReference type="GO" id="GO:0015990">
    <property type="term" value="P:electron transport coupled proton transport"/>
    <property type="evidence" value="ECO:0007669"/>
    <property type="project" value="InterPro"/>
</dbReference>
<evidence type="ECO:0000256" key="7">
    <source>
        <dbReference type="ARBA" id="ARBA00022692"/>
    </source>
</evidence>
<dbReference type="Pfam" id="PF03626">
    <property type="entry name" value="COX4_pro"/>
    <property type="match status" value="1"/>
</dbReference>
<dbReference type="InterPro" id="IPR050968">
    <property type="entry name" value="Cytochrome_c_oxidase_bac_sub4"/>
</dbReference>
<feature type="transmembrane region" description="Helical" evidence="17">
    <location>
        <begin position="54"/>
        <end position="76"/>
    </location>
</feature>
<feature type="transmembrane region" description="Helical" evidence="17">
    <location>
        <begin position="27"/>
        <end position="47"/>
    </location>
</feature>
<gene>
    <name evidence="18" type="primary">cyoD</name>
    <name evidence="18" type="ORF">FHD67_01750</name>
</gene>
<name>A0A5C4RBG8_9RHOB</name>
<keyword evidence="7 17" id="KW-0812">Transmembrane</keyword>
<keyword evidence="8" id="KW-0249">Electron transport</keyword>
<dbReference type="Proteomes" id="UP000304880">
    <property type="component" value="Unassembled WGS sequence"/>
</dbReference>
<dbReference type="GO" id="GO:0019646">
    <property type="term" value="P:aerobic electron transport chain"/>
    <property type="evidence" value="ECO:0007669"/>
    <property type="project" value="TreeGrafter"/>
</dbReference>
<evidence type="ECO:0000256" key="13">
    <source>
        <dbReference type="ARBA" id="ARBA00030071"/>
    </source>
</evidence>
<dbReference type="GO" id="GO:0005886">
    <property type="term" value="C:plasma membrane"/>
    <property type="evidence" value="ECO:0007669"/>
    <property type="project" value="UniProtKB-SubCell"/>
</dbReference>
<evidence type="ECO:0000256" key="11">
    <source>
        <dbReference type="ARBA" id="ARBA00023136"/>
    </source>
</evidence>
<protein>
    <recommendedName>
        <fullName evidence="4">Cytochrome bo(3) ubiquinol oxidase subunit 4</fullName>
    </recommendedName>
    <alternativeName>
        <fullName evidence="16">Cytochrome o ubiquinol oxidase subunit 4</fullName>
    </alternativeName>
    <alternativeName>
        <fullName evidence="13">Oxidase bo(3) subunit 4</fullName>
    </alternativeName>
    <alternativeName>
        <fullName evidence="14">Ubiquinol oxidase polypeptide IV</fullName>
    </alternativeName>
    <alternativeName>
        <fullName evidence="15">Ubiquinol oxidase subunit 4</fullName>
    </alternativeName>
</protein>
<feature type="transmembrane region" description="Helical" evidence="17">
    <location>
        <begin position="88"/>
        <end position="109"/>
    </location>
</feature>
<dbReference type="GO" id="GO:0009486">
    <property type="term" value="F:cytochrome bo3 ubiquinol oxidase activity"/>
    <property type="evidence" value="ECO:0007669"/>
    <property type="project" value="InterPro"/>
</dbReference>
<evidence type="ECO:0000256" key="10">
    <source>
        <dbReference type="ARBA" id="ARBA00023002"/>
    </source>
</evidence>
<evidence type="ECO:0000256" key="8">
    <source>
        <dbReference type="ARBA" id="ARBA00022982"/>
    </source>
</evidence>
<dbReference type="InterPro" id="IPR014210">
    <property type="entry name" value="Cyt_o_ubiqinol_oxidase_su4"/>
</dbReference>
<dbReference type="GO" id="GO:0015078">
    <property type="term" value="F:proton transmembrane transporter activity"/>
    <property type="evidence" value="ECO:0007669"/>
    <property type="project" value="TreeGrafter"/>
</dbReference>
<evidence type="ECO:0000256" key="9">
    <source>
        <dbReference type="ARBA" id="ARBA00022989"/>
    </source>
</evidence>
<organism evidence="18 19">
    <name type="scientific">Paracoccus haeundaensis</name>
    <dbReference type="NCBI Taxonomy" id="225362"/>
    <lineage>
        <taxon>Bacteria</taxon>
        <taxon>Pseudomonadati</taxon>
        <taxon>Pseudomonadota</taxon>
        <taxon>Alphaproteobacteria</taxon>
        <taxon>Rhodobacterales</taxon>
        <taxon>Paracoccaceae</taxon>
        <taxon>Paracoccus</taxon>
    </lineage>
</organism>